<sequence>MTFEYAPEQRAALLDAVTLFKMLGQDFDTRTAGCLQHANVIIEFQPAAAFDLNQCCTRFAKAGTDFTEPVES</sequence>
<accession>A0A9X0H167</accession>
<name>A0A9X0H167_PSESX</name>
<gene>
    <name evidence="1" type="ORF">ALO73_03435</name>
</gene>
<evidence type="ECO:0000313" key="1">
    <source>
        <dbReference type="EMBL" id="KPX08401.1"/>
    </source>
</evidence>
<evidence type="ECO:0000313" key="2">
    <source>
        <dbReference type="Proteomes" id="UP000050345"/>
    </source>
</evidence>
<organism evidence="1 2">
    <name type="scientific">Pseudomonas syringae pv. daphniphylli</name>
    <dbReference type="NCBI Taxonomy" id="264455"/>
    <lineage>
        <taxon>Bacteria</taxon>
        <taxon>Pseudomonadati</taxon>
        <taxon>Pseudomonadota</taxon>
        <taxon>Gammaproteobacteria</taxon>
        <taxon>Pseudomonadales</taxon>
        <taxon>Pseudomonadaceae</taxon>
        <taxon>Pseudomonas</taxon>
        <taxon>Pseudomonas syringae</taxon>
    </lineage>
</organism>
<dbReference type="Proteomes" id="UP000050345">
    <property type="component" value="Unassembled WGS sequence"/>
</dbReference>
<reference evidence="1 2" key="1">
    <citation type="submission" date="2015-09" db="EMBL/GenBank/DDBJ databases">
        <title>Genome announcement of multiple Pseudomonas syringae strains.</title>
        <authorList>
            <person name="Thakur S."/>
            <person name="Wang P.W."/>
            <person name="Gong Y."/>
            <person name="Weir B.S."/>
            <person name="Guttman D.S."/>
        </authorList>
    </citation>
    <scope>NUCLEOTIDE SEQUENCE [LARGE SCALE GENOMIC DNA]</scope>
    <source>
        <strain evidence="1 2">ICMP9757</strain>
    </source>
</reference>
<protein>
    <submittedName>
        <fullName evidence="1">Uncharacterized protein</fullName>
    </submittedName>
</protein>
<proteinExistence type="predicted"/>
<comment type="caution">
    <text evidence="1">The sequence shown here is derived from an EMBL/GenBank/DDBJ whole genome shotgun (WGS) entry which is preliminary data.</text>
</comment>
<dbReference type="AlphaFoldDB" id="A0A9X0H167"/>
<dbReference type="EMBL" id="LJQF01000338">
    <property type="protein sequence ID" value="KPX08401.1"/>
    <property type="molecule type" value="Genomic_DNA"/>
</dbReference>